<name>A0A024W063_PLAFA</name>
<feature type="compositionally biased region" description="Basic and acidic residues" evidence="1">
    <location>
        <begin position="44"/>
        <end position="68"/>
    </location>
</feature>
<reference evidence="2 3" key="2">
    <citation type="submission" date="2013-02" db="EMBL/GenBank/DDBJ databases">
        <title>The Genome Sequence of Plasmodium falciparum Tanzania (2000708).</title>
        <authorList>
            <consortium name="The Broad Institute Genome Sequencing Platform"/>
            <consortium name="The Broad Institute Genome Sequencing Center for Infectious Disease"/>
            <person name="Neafsey D."/>
            <person name="Cheeseman I."/>
            <person name="Volkman S."/>
            <person name="Adams J."/>
            <person name="Walker B."/>
            <person name="Young S.K."/>
            <person name="Zeng Q."/>
            <person name="Gargeya S."/>
            <person name="Fitzgerald M."/>
            <person name="Haas B."/>
            <person name="Abouelleil A."/>
            <person name="Alvarado L."/>
            <person name="Arachchi H.M."/>
            <person name="Berlin A.M."/>
            <person name="Chapman S.B."/>
            <person name="Dewar J."/>
            <person name="Goldberg J."/>
            <person name="Griggs A."/>
            <person name="Gujja S."/>
            <person name="Hansen M."/>
            <person name="Howarth C."/>
            <person name="Imamovic A."/>
            <person name="Larimer J."/>
            <person name="McCowan C."/>
            <person name="Murphy C."/>
            <person name="Neiman D."/>
            <person name="Pearson M."/>
            <person name="Priest M."/>
            <person name="Roberts A."/>
            <person name="Saif S."/>
            <person name="Shea T."/>
            <person name="Sisk P."/>
            <person name="Sykes S."/>
            <person name="Wortman J."/>
            <person name="Nusbaum C."/>
            <person name="Birren B."/>
        </authorList>
    </citation>
    <scope>NUCLEOTIDE SEQUENCE [LARGE SCALE GENOMIC DNA]</scope>
    <source>
        <strain evidence="3">Tanzania (2000708)</strain>
    </source>
</reference>
<feature type="region of interest" description="Disordered" evidence="1">
    <location>
        <begin position="371"/>
        <end position="459"/>
    </location>
</feature>
<accession>A0A024W063</accession>
<dbReference type="Proteomes" id="UP000030708">
    <property type="component" value="Unassembled WGS sequence"/>
</dbReference>
<evidence type="ECO:0000313" key="3">
    <source>
        <dbReference type="Proteomes" id="UP000030708"/>
    </source>
</evidence>
<organism evidence="2 3">
    <name type="scientific">Plasmodium falciparum Tanzania</name>
    <name type="common">2000708</name>
    <dbReference type="NCBI Taxonomy" id="1036725"/>
    <lineage>
        <taxon>Eukaryota</taxon>
        <taxon>Sar</taxon>
        <taxon>Alveolata</taxon>
        <taxon>Apicomplexa</taxon>
        <taxon>Aconoidasida</taxon>
        <taxon>Haemosporida</taxon>
        <taxon>Plasmodiidae</taxon>
        <taxon>Plasmodium</taxon>
        <taxon>Plasmodium (Laverania)</taxon>
    </lineage>
</organism>
<protein>
    <submittedName>
        <fullName evidence="2">Uncharacterized protein</fullName>
    </submittedName>
</protein>
<proteinExistence type="predicted"/>
<feature type="compositionally biased region" description="Low complexity" evidence="1">
    <location>
        <begin position="28"/>
        <end position="39"/>
    </location>
</feature>
<sequence>MIDTQNGTTKRTGNNSVIETGNVQENYKNMNNHLNNNNNLEEGDTNRSHVPAEEYINRTTTRENENVKNKNNSNNMKDINRNGTKIGDTCEEKYEVENLENKDKSIINDKNNINCVITTNNCYSDREEKGNFVSAEGVSNNSIINKKEIRIEHDKNIRSGHFSNSVDEIILNNNKKKNTMNLNILNKEIKKSSLHSISNSSVNPFVFDSLNVFRRENEGKSPHIINYNKREASYGFGCLNEKKMDSINNNLSRAGSYMVRSISSNLRKKSKQKDILKLDYDKKEKEDITKENLLTYENEYINNSSNEINSKSYRSYSCISDRSYYRNKKEFEIGNEEHNRKNKLNAFNHIMDNDKLKNQFIRKHTLEINHIDNNDNNNENNNNNNNNNENNNNNISNNNNNISNNNNNNISNNNNNSSNNNNNNCSNNNNSSSNNNNSSSNNKNNNLNSNLNSNNNNNIYQDKKKVNLFSHVYEHFNENKKNSTSSLKFFYKTYMPDYEKIIENDKKAETFDVPPYCELAPLIVLTKNCQLSTFENILTKLLNNYSKNTKNKDKNKMDKVSKNKSK</sequence>
<feature type="region of interest" description="Disordered" evidence="1">
    <location>
        <begin position="28"/>
        <end position="85"/>
    </location>
</feature>
<feature type="compositionally biased region" description="Low complexity" evidence="1">
    <location>
        <begin position="374"/>
        <end position="458"/>
    </location>
</feature>
<dbReference type="AlphaFoldDB" id="A0A024W063"/>
<gene>
    <name evidence="2" type="ORF">PFTANZ_05262</name>
</gene>
<dbReference type="EMBL" id="KI926537">
    <property type="protein sequence ID" value="ETW34097.1"/>
    <property type="molecule type" value="Genomic_DNA"/>
</dbReference>
<evidence type="ECO:0000256" key="1">
    <source>
        <dbReference type="SAM" id="MobiDB-lite"/>
    </source>
</evidence>
<reference evidence="2 3" key="1">
    <citation type="submission" date="2013-02" db="EMBL/GenBank/DDBJ databases">
        <title>The Genome Annotation of Plasmodium falciparum Tanzania (2000708).</title>
        <authorList>
            <consortium name="The Broad Institute Genome Sequencing Platform"/>
            <consortium name="The Broad Institute Genome Sequencing Center for Infectious Disease"/>
            <person name="Neafsey D."/>
            <person name="Hoffman S."/>
            <person name="Volkman S."/>
            <person name="Rosenthal P."/>
            <person name="Walker B."/>
            <person name="Young S.K."/>
            <person name="Zeng Q."/>
            <person name="Gargeya S."/>
            <person name="Fitzgerald M."/>
            <person name="Haas B."/>
            <person name="Abouelleil A."/>
            <person name="Allen A.W."/>
            <person name="Alvarado L."/>
            <person name="Arachchi H.M."/>
            <person name="Berlin A.M."/>
            <person name="Chapman S.B."/>
            <person name="Gainer-Dewar J."/>
            <person name="Goldberg J."/>
            <person name="Griggs A."/>
            <person name="Gujja S."/>
            <person name="Hansen M."/>
            <person name="Howarth C."/>
            <person name="Imamovic A."/>
            <person name="Ireland A."/>
            <person name="Larimer J."/>
            <person name="McCowan C."/>
            <person name="Murphy C."/>
            <person name="Pearson M."/>
            <person name="Poon T.W."/>
            <person name="Priest M."/>
            <person name="Roberts A."/>
            <person name="Saif S."/>
            <person name="Shea T."/>
            <person name="Sisk P."/>
            <person name="Sykes S."/>
            <person name="Wortman J."/>
            <person name="Nusbaum C."/>
            <person name="Birren B."/>
        </authorList>
    </citation>
    <scope>NUCLEOTIDE SEQUENCE [LARGE SCALE GENOMIC DNA]</scope>
    <source>
        <strain evidence="3">Tanzania (2000708)</strain>
    </source>
</reference>
<evidence type="ECO:0000313" key="2">
    <source>
        <dbReference type="EMBL" id="ETW34097.1"/>
    </source>
</evidence>